<sequence>MDRAELEAKQKSLTDESKKVQQALDTLKDSMGKSPSMSDVKAHEALTQARKDTQKELIQVERELSDLKAKGSDSSG</sequence>
<dbReference type="Proteomes" id="UP000754883">
    <property type="component" value="Unassembled WGS sequence"/>
</dbReference>
<evidence type="ECO:0000313" key="2">
    <source>
        <dbReference type="EMBL" id="CAG9975642.1"/>
    </source>
</evidence>
<accession>A0A9N9U606</accession>
<gene>
    <name evidence="2" type="ORF">CBYS24578_00013103</name>
</gene>
<evidence type="ECO:0000256" key="1">
    <source>
        <dbReference type="SAM" id="MobiDB-lite"/>
    </source>
</evidence>
<evidence type="ECO:0000313" key="3">
    <source>
        <dbReference type="Proteomes" id="UP000754883"/>
    </source>
</evidence>
<feature type="compositionally biased region" description="Basic and acidic residues" evidence="1">
    <location>
        <begin position="1"/>
        <end position="19"/>
    </location>
</feature>
<organism evidence="2 3">
    <name type="scientific">Clonostachys byssicola</name>
    <dbReference type="NCBI Taxonomy" id="160290"/>
    <lineage>
        <taxon>Eukaryota</taxon>
        <taxon>Fungi</taxon>
        <taxon>Dikarya</taxon>
        <taxon>Ascomycota</taxon>
        <taxon>Pezizomycotina</taxon>
        <taxon>Sordariomycetes</taxon>
        <taxon>Hypocreomycetidae</taxon>
        <taxon>Hypocreales</taxon>
        <taxon>Bionectriaceae</taxon>
        <taxon>Clonostachys</taxon>
    </lineage>
</organism>
<protein>
    <submittedName>
        <fullName evidence="2">Uncharacterized protein</fullName>
    </submittedName>
</protein>
<name>A0A9N9U606_9HYPO</name>
<keyword evidence="3" id="KW-1185">Reference proteome</keyword>
<dbReference type="EMBL" id="CABFNO020001268">
    <property type="protein sequence ID" value="CAG9975642.1"/>
    <property type="molecule type" value="Genomic_DNA"/>
</dbReference>
<dbReference type="AlphaFoldDB" id="A0A9N9U606"/>
<reference evidence="3" key="1">
    <citation type="submission" date="2019-06" db="EMBL/GenBank/DDBJ databases">
        <authorList>
            <person name="Broberg M."/>
        </authorList>
    </citation>
    <scope>NUCLEOTIDE SEQUENCE [LARGE SCALE GENOMIC DNA]</scope>
</reference>
<feature type="region of interest" description="Disordered" evidence="1">
    <location>
        <begin position="1"/>
        <end position="22"/>
    </location>
</feature>
<dbReference type="OrthoDB" id="5145707at2759"/>
<proteinExistence type="predicted"/>
<comment type="caution">
    <text evidence="2">The sequence shown here is derived from an EMBL/GenBank/DDBJ whole genome shotgun (WGS) entry which is preliminary data.</text>
</comment>
<reference evidence="2 3" key="2">
    <citation type="submission" date="2021-10" db="EMBL/GenBank/DDBJ databases">
        <authorList>
            <person name="Piombo E."/>
        </authorList>
    </citation>
    <scope>NUCLEOTIDE SEQUENCE [LARGE SCALE GENOMIC DNA]</scope>
</reference>